<keyword evidence="4 7" id="KW-0812">Transmembrane</keyword>
<gene>
    <name evidence="8" type="ORF">HK17_00080</name>
</gene>
<evidence type="ECO:0000313" key="8">
    <source>
        <dbReference type="EMBL" id="OUI97045.1"/>
    </source>
</evidence>
<accession>A0A252AYP2</accession>
<comment type="subcellular location">
    <subcellularLocation>
        <location evidence="1">Endomembrane system</location>
        <topology evidence="1">Multi-pass membrane protein</topology>
    </subcellularLocation>
</comment>
<proteinExistence type="inferred from homology"/>
<feature type="transmembrane region" description="Helical" evidence="7">
    <location>
        <begin position="201"/>
        <end position="219"/>
    </location>
</feature>
<comment type="similarity">
    <text evidence="2">Belongs to the nucleobase:cation symporter-2 (NCS2) (TC 2.A.40) family. Azg-like subfamily.</text>
</comment>
<protein>
    <submittedName>
        <fullName evidence="8">Membrane transporter</fullName>
    </submittedName>
</protein>
<dbReference type="EMBL" id="JOPA01000001">
    <property type="protein sequence ID" value="OUI97045.1"/>
    <property type="molecule type" value="Genomic_DNA"/>
</dbReference>
<evidence type="ECO:0000256" key="7">
    <source>
        <dbReference type="SAM" id="Phobius"/>
    </source>
</evidence>
<comment type="caution">
    <text evidence="8">The sequence shown here is derived from an EMBL/GenBank/DDBJ whole genome shotgun (WGS) entry which is preliminary data.</text>
</comment>
<keyword evidence="6 7" id="KW-0472">Membrane</keyword>
<evidence type="ECO:0000256" key="5">
    <source>
        <dbReference type="ARBA" id="ARBA00022989"/>
    </source>
</evidence>
<dbReference type="Proteomes" id="UP000194641">
    <property type="component" value="Unassembled WGS sequence"/>
</dbReference>
<name>A0A252AYP2_9PROT</name>
<feature type="transmembrane region" description="Helical" evidence="7">
    <location>
        <begin position="59"/>
        <end position="79"/>
    </location>
</feature>
<feature type="transmembrane region" description="Helical" evidence="7">
    <location>
        <begin position="429"/>
        <end position="446"/>
    </location>
</feature>
<dbReference type="InterPro" id="IPR006043">
    <property type="entry name" value="NCS2"/>
</dbReference>
<dbReference type="InterPro" id="IPR045018">
    <property type="entry name" value="Azg-like"/>
</dbReference>
<evidence type="ECO:0000256" key="2">
    <source>
        <dbReference type="ARBA" id="ARBA00005697"/>
    </source>
</evidence>
<dbReference type="GO" id="GO:0005345">
    <property type="term" value="F:purine nucleobase transmembrane transporter activity"/>
    <property type="evidence" value="ECO:0007669"/>
    <property type="project" value="TreeGrafter"/>
</dbReference>
<feature type="transmembrane region" description="Helical" evidence="7">
    <location>
        <begin position="335"/>
        <end position="355"/>
    </location>
</feature>
<dbReference type="GO" id="GO:0005886">
    <property type="term" value="C:plasma membrane"/>
    <property type="evidence" value="ECO:0007669"/>
    <property type="project" value="TreeGrafter"/>
</dbReference>
<keyword evidence="3" id="KW-0813">Transport</keyword>
<feature type="transmembrane region" description="Helical" evidence="7">
    <location>
        <begin position="99"/>
        <end position="124"/>
    </location>
</feature>
<evidence type="ECO:0000256" key="4">
    <source>
        <dbReference type="ARBA" id="ARBA00022692"/>
    </source>
</evidence>
<evidence type="ECO:0000256" key="3">
    <source>
        <dbReference type="ARBA" id="ARBA00022448"/>
    </source>
</evidence>
<evidence type="ECO:0000256" key="6">
    <source>
        <dbReference type="ARBA" id="ARBA00023136"/>
    </source>
</evidence>
<feature type="transmembrane region" description="Helical" evidence="7">
    <location>
        <begin position="171"/>
        <end position="194"/>
    </location>
</feature>
<feature type="transmembrane region" description="Helical" evidence="7">
    <location>
        <begin position="145"/>
        <end position="165"/>
    </location>
</feature>
<dbReference type="AlphaFoldDB" id="A0A252AYP2"/>
<evidence type="ECO:0000313" key="9">
    <source>
        <dbReference type="Proteomes" id="UP000194641"/>
    </source>
</evidence>
<dbReference type="GO" id="GO:0012505">
    <property type="term" value="C:endomembrane system"/>
    <property type="evidence" value="ECO:0007669"/>
    <property type="project" value="UniProtKB-SubCell"/>
</dbReference>
<dbReference type="PANTHER" id="PTHR43337:SF1">
    <property type="entry name" value="XANTHINE_URACIL PERMEASE C887.17-RELATED"/>
    <property type="match status" value="1"/>
</dbReference>
<evidence type="ECO:0000256" key="1">
    <source>
        <dbReference type="ARBA" id="ARBA00004127"/>
    </source>
</evidence>
<feature type="transmembrane region" description="Helical" evidence="7">
    <location>
        <begin position="361"/>
        <end position="381"/>
    </location>
</feature>
<feature type="transmembrane region" description="Helical" evidence="7">
    <location>
        <begin position="251"/>
        <end position="271"/>
    </location>
</feature>
<reference evidence="9" key="1">
    <citation type="submission" date="2014-06" db="EMBL/GenBank/DDBJ databases">
        <authorList>
            <person name="Winans N.J."/>
            <person name="Newell P.D."/>
            <person name="Douglas A.E."/>
        </authorList>
    </citation>
    <scope>NUCLEOTIDE SEQUENCE [LARGE SCALE GENOMIC DNA]</scope>
</reference>
<organism evidence="8 9">
    <name type="scientific">Acetobacter indonesiensis</name>
    <dbReference type="NCBI Taxonomy" id="104101"/>
    <lineage>
        <taxon>Bacteria</taxon>
        <taxon>Pseudomonadati</taxon>
        <taxon>Pseudomonadota</taxon>
        <taxon>Alphaproteobacteria</taxon>
        <taxon>Acetobacterales</taxon>
        <taxon>Acetobacteraceae</taxon>
        <taxon>Acetobacter</taxon>
    </lineage>
</organism>
<dbReference type="PANTHER" id="PTHR43337">
    <property type="entry name" value="XANTHINE/URACIL PERMEASE C887.17-RELATED"/>
    <property type="match status" value="1"/>
</dbReference>
<feature type="transmembrane region" description="Helical" evidence="7">
    <location>
        <begin position="393"/>
        <end position="423"/>
    </location>
</feature>
<dbReference type="Pfam" id="PF00860">
    <property type="entry name" value="Xan_ur_permease"/>
    <property type="match status" value="1"/>
</dbReference>
<dbReference type="RefSeq" id="WP_048847021.1">
    <property type="nucleotide sequence ID" value="NZ_BAMW01000045.1"/>
</dbReference>
<sequence length="451" mass="48102">MARFSAGLSRFCDRYFQISARGSSFSREVLAGLTTFGAMAYIMAVNPDILSAAGLDRHAMVMTTIASAVIGSLIMALWANLPIALAPAMSSNVIFAQVVVVRMGVPAPVAFTMVLLGGVAFLALSLTQWRQKIVRAFPVPVRLGIHFAIGAFIAHIGMITGGMAVKGSEGLVFGHLADPSVILAIAGLFLTVVLRWSRIPAAMLIAIVTITVTGCFVPHTNGRMVTNLPAQWIDWPHYPWHMLFPYDFKGFFSHFFLVLPVTLYFFLGDFFDATGTMMAVTQRSGLKDKEGQPLLGKAAFASDASASIVGSALGTSTVSAYLESLVGVEEGGRTGLVGVTVALLFAISSLFWPLITSVPAVATAPVLILVGLGMLSGLTDLKDMKGMDQTVPLLMVLVTVMTGDFMISLALGLLLYTLIAFVSRRWSEITMMLIGLDVVFVTYLVLSSGLG</sequence>
<keyword evidence="5 7" id="KW-1133">Transmembrane helix</keyword>